<comment type="caution">
    <text evidence="1">The sequence shown here is derived from an EMBL/GenBank/DDBJ whole genome shotgun (WGS) entry which is preliminary data.</text>
</comment>
<dbReference type="InterPro" id="IPR032466">
    <property type="entry name" value="Metal_Hydrolase"/>
</dbReference>
<organism evidence="1">
    <name type="scientific">mine drainage metagenome</name>
    <dbReference type="NCBI Taxonomy" id="410659"/>
    <lineage>
        <taxon>unclassified sequences</taxon>
        <taxon>metagenomes</taxon>
        <taxon>ecological metagenomes</taxon>
    </lineage>
</organism>
<keyword evidence="1" id="KW-0378">Hydrolase</keyword>
<proteinExistence type="predicted"/>
<dbReference type="EC" id="3.1.21.-" evidence="1"/>
<dbReference type="PANTHER" id="PTHR46124">
    <property type="entry name" value="D-AMINOACYL-TRNA DEACYLASE"/>
    <property type="match status" value="1"/>
</dbReference>
<dbReference type="GO" id="GO:0016788">
    <property type="term" value="F:hydrolase activity, acting on ester bonds"/>
    <property type="evidence" value="ECO:0007669"/>
    <property type="project" value="InterPro"/>
</dbReference>
<sequence length="92" mass="10036">MFIDTHCHLTYEGLEERQVNVVNRAALAGVQRMITIGTHPADHPRVLETVVAFGQVFAALGIHPHHAGEVAANFIEELQWAIRSSAKVLAVG</sequence>
<dbReference type="InterPro" id="IPR001130">
    <property type="entry name" value="TatD-like"/>
</dbReference>
<accession>T0Y9R8</accession>
<dbReference type="AlphaFoldDB" id="T0Y9R8"/>
<gene>
    <name evidence="1" type="ORF">B1A_20471</name>
</gene>
<protein>
    <submittedName>
        <fullName evidence="1">Deoxyribonuclease, TatD-related protein</fullName>
        <ecNumber evidence="1">3.1.21.-</ecNumber>
    </submittedName>
</protein>
<dbReference type="PANTHER" id="PTHR46124:SF2">
    <property type="entry name" value="D-AMINOACYL-TRNA DEACYLASE"/>
    <property type="match status" value="1"/>
</dbReference>
<reference evidence="1" key="2">
    <citation type="journal article" date="2014" name="ISME J.">
        <title>Microbial stratification in low pH oxic and suboxic macroscopic growths along an acid mine drainage.</title>
        <authorList>
            <person name="Mendez-Garcia C."/>
            <person name="Mesa V."/>
            <person name="Sprenger R.R."/>
            <person name="Richter M."/>
            <person name="Diez M.S."/>
            <person name="Solano J."/>
            <person name="Bargiela R."/>
            <person name="Golyshina O.V."/>
            <person name="Manteca A."/>
            <person name="Ramos J.L."/>
            <person name="Gallego J.R."/>
            <person name="Llorente I."/>
            <person name="Martins Dos Santos V.A."/>
            <person name="Jensen O.N."/>
            <person name="Pelaez A.I."/>
            <person name="Sanchez J."/>
            <person name="Ferrer M."/>
        </authorList>
    </citation>
    <scope>NUCLEOTIDE SEQUENCE</scope>
</reference>
<reference evidence="1" key="1">
    <citation type="submission" date="2013-08" db="EMBL/GenBank/DDBJ databases">
        <authorList>
            <person name="Mendez C."/>
            <person name="Richter M."/>
            <person name="Ferrer M."/>
            <person name="Sanchez J."/>
        </authorList>
    </citation>
    <scope>NUCLEOTIDE SEQUENCE</scope>
</reference>
<dbReference type="Gene3D" id="3.20.20.140">
    <property type="entry name" value="Metal-dependent hydrolases"/>
    <property type="match status" value="1"/>
</dbReference>
<dbReference type="SUPFAM" id="SSF51556">
    <property type="entry name" value="Metallo-dependent hydrolases"/>
    <property type="match status" value="1"/>
</dbReference>
<dbReference type="Pfam" id="PF01026">
    <property type="entry name" value="TatD_DNase"/>
    <property type="match status" value="1"/>
</dbReference>
<dbReference type="EMBL" id="AUZX01015106">
    <property type="protein sequence ID" value="EQD29888.1"/>
    <property type="molecule type" value="Genomic_DNA"/>
</dbReference>
<dbReference type="GO" id="GO:0005829">
    <property type="term" value="C:cytosol"/>
    <property type="evidence" value="ECO:0007669"/>
    <property type="project" value="TreeGrafter"/>
</dbReference>
<evidence type="ECO:0000313" key="1">
    <source>
        <dbReference type="EMBL" id="EQD29888.1"/>
    </source>
</evidence>
<name>T0Y9R8_9ZZZZ</name>
<feature type="non-terminal residue" evidence="1">
    <location>
        <position position="92"/>
    </location>
</feature>